<reference evidence="2 3" key="1">
    <citation type="journal article" date="2016" name="G3 (Bethesda)">
        <title>First Draft Assembly and Annotation of the Genome of a California Endemic Oak Quercus lobata Nee (Fagaceae).</title>
        <authorList>
            <person name="Sork V.L."/>
            <person name="Fitz-Gibbon S.T."/>
            <person name="Puiu D."/>
            <person name="Crepeau M."/>
            <person name="Gugger P.F."/>
            <person name="Sherman R."/>
            <person name="Stevens K."/>
            <person name="Langley C.H."/>
            <person name="Pellegrini M."/>
            <person name="Salzberg S.L."/>
        </authorList>
    </citation>
    <scope>NUCLEOTIDE SEQUENCE [LARGE SCALE GENOMIC DNA]</scope>
    <source>
        <strain evidence="2 3">cv. SW786</strain>
    </source>
</reference>
<reference evidence="2" key="2">
    <citation type="submission" date="2021-01" db="UniProtKB">
        <authorList>
            <consortium name="EnsemblPlants"/>
        </authorList>
    </citation>
    <scope>IDENTIFICATION</scope>
</reference>
<dbReference type="Gramene" id="QL04p093255:mrna">
    <property type="protein sequence ID" value="QL04p093255:mrna"/>
    <property type="gene ID" value="QL04p093255"/>
</dbReference>
<feature type="transmembrane region" description="Helical" evidence="1">
    <location>
        <begin position="128"/>
        <end position="151"/>
    </location>
</feature>
<keyword evidence="1" id="KW-1133">Transmembrane helix</keyword>
<dbReference type="EMBL" id="LRBV02000004">
    <property type="status" value="NOT_ANNOTATED_CDS"/>
    <property type="molecule type" value="Genomic_DNA"/>
</dbReference>
<accession>A0A7N2LJD7</accession>
<keyword evidence="1" id="KW-0812">Transmembrane</keyword>
<evidence type="ECO:0000256" key="1">
    <source>
        <dbReference type="SAM" id="Phobius"/>
    </source>
</evidence>
<keyword evidence="3" id="KW-1185">Reference proteome</keyword>
<evidence type="ECO:0000313" key="3">
    <source>
        <dbReference type="Proteomes" id="UP000594261"/>
    </source>
</evidence>
<protein>
    <submittedName>
        <fullName evidence="2">Uncharacterized protein</fullName>
    </submittedName>
</protein>
<dbReference type="InParanoid" id="A0A7N2LJD7"/>
<dbReference type="Proteomes" id="UP000594261">
    <property type="component" value="Chromosome 4"/>
</dbReference>
<sequence>MTTYPTSQSSWILYPPKLPKTTTSTKLYLTILPSTASFSAETEPQVFMWNAQNNITAPEEPNFGALGLMNSLRDKVLATEMLFKAGNMSVGNGNGFRYGVSNNKPKLLSKVRQLLFVSRSISPCAATVAIAIVAISVAVAITVGIAIVAIATAW</sequence>
<organism evidence="2 3">
    <name type="scientific">Quercus lobata</name>
    <name type="common">Valley oak</name>
    <dbReference type="NCBI Taxonomy" id="97700"/>
    <lineage>
        <taxon>Eukaryota</taxon>
        <taxon>Viridiplantae</taxon>
        <taxon>Streptophyta</taxon>
        <taxon>Embryophyta</taxon>
        <taxon>Tracheophyta</taxon>
        <taxon>Spermatophyta</taxon>
        <taxon>Magnoliopsida</taxon>
        <taxon>eudicotyledons</taxon>
        <taxon>Gunneridae</taxon>
        <taxon>Pentapetalae</taxon>
        <taxon>rosids</taxon>
        <taxon>fabids</taxon>
        <taxon>Fagales</taxon>
        <taxon>Fagaceae</taxon>
        <taxon>Quercus</taxon>
    </lineage>
</organism>
<evidence type="ECO:0000313" key="2">
    <source>
        <dbReference type="EnsemblPlants" id="QL04p093255:mrna"/>
    </source>
</evidence>
<name>A0A7N2LJD7_QUELO</name>
<dbReference type="AlphaFoldDB" id="A0A7N2LJD7"/>
<keyword evidence="1" id="KW-0472">Membrane</keyword>
<dbReference type="EnsemblPlants" id="QL04p093255:mrna">
    <property type="protein sequence ID" value="QL04p093255:mrna"/>
    <property type="gene ID" value="QL04p093255"/>
</dbReference>
<proteinExistence type="predicted"/>